<feature type="transmembrane region" description="Helical" evidence="1">
    <location>
        <begin position="23"/>
        <end position="47"/>
    </location>
</feature>
<evidence type="ECO:0000313" key="2">
    <source>
        <dbReference type="EMBL" id="KAF1915506.1"/>
    </source>
</evidence>
<gene>
    <name evidence="2" type="ORF">BDU57DRAFT_452145</name>
</gene>
<feature type="non-terminal residue" evidence="2">
    <location>
        <position position="1"/>
    </location>
</feature>
<keyword evidence="1" id="KW-0472">Membrane</keyword>
<protein>
    <submittedName>
        <fullName evidence="2">Uncharacterized protein</fullName>
    </submittedName>
</protein>
<dbReference type="OrthoDB" id="3540210at2759"/>
<evidence type="ECO:0000256" key="1">
    <source>
        <dbReference type="SAM" id="Phobius"/>
    </source>
</evidence>
<sequence length="679" mass="75626">WINREQGDILGQTLTVETRTGTIIVALLTILASVGTAQLWNIFTFLYHQYSANGKDADGLFWQHQALLRTMPAPTALMAETLKLSWAWRSKTPRAFLRCSIPFLLALCFAIASIAAGISTAFAIDSSNIEILVNSPLCGRFNYTKVYASRSTSTLLASIKANVDTYASNCYQDNPSLPAPCRNTFTRSNISFRAEPAPCPWNTTMCPKGDLPALLMDSGMLDLRDHFGLNLPPGETVKIQKKTTCNVLPIDNRIITRNVSWWTARGFQDTKTTIEYGTFRNTDPLLRPEATFIQADVLTQYQQSYGSAAAFHYNQPDETAIGIKTIPEMQRDDADVSLAAVWLNDVNYETPVDDPLFSAHRPWIYTPGGGYPNQTLYKSDHGAGVVGCAQQVRSFATSQPVSLLKLLQYRLLQLLRSISRLANIHDGAESGNILAKTNLFESTSTGLPNDQWKKEVIAWEARVWANYQALISAAITGPAVFDKYADEYTEPVDNEGDKKLCQSLKMRKSGAFANINVFALTFVIAFSTIITLCNTLILRFFIFIARFRAALAPRIDYWVQDGIFQLQRRAFEAQGQGCWEYLEHEVPITLDGEKLHKLPVESSLVLKSTEGRRSVKRDKLRKTGTNVTEVTLTEGNEEAADFQSMARRPTAGTDTFTLISVDAEKGELKKVKTQDPVGR</sequence>
<evidence type="ECO:0000313" key="3">
    <source>
        <dbReference type="Proteomes" id="UP000800096"/>
    </source>
</evidence>
<dbReference type="Proteomes" id="UP000800096">
    <property type="component" value="Unassembled WGS sequence"/>
</dbReference>
<keyword evidence="1" id="KW-0812">Transmembrane</keyword>
<name>A0A6A5QLG2_AMPQU</name>
<feature type="transmembrane region" description="Helical" evidence="1">
    <location>
        <begin position="101"/>
        <end position="124"/>
    </location>
</feature>
<proteinExistence type="predicted"/>
<dbReference type="AlphaFoldDB" id="A0A6A5QLG2"/>
<accession>A0A6A5QLG2</accession>
<organism evidence="2 3">
    <name type="scientific">Ampelomyces quisqualis</name>
    <name type="common">Powdery mildew agent</name>
    <dbReference type="NCBI Taxonomy" id="50730"/>
    <lineage>
        <taxon>Eukaryota</taxon>
        <taxon>Fungi</taxon>
        <taxon>Dikarya</taxon>
        <taxon>Ascomycota</taxon>
        <taxon>Pezizomycotina</taxon>
        <taxon>Dothideomycetes</taxon>
        <taxon>Pleosporomycetidae</taxon>
        <taxon>Pleosporales</taxon>
        <taxon>Pleosporineae</taxon>
        <taxon>Phaeosphaeriaceae</taxon>
        <taxon>Ampelomyces</taxon>
    </lineage>
</organism>
<keyword evidence="1" id="KW-1133">Transmembrane helix</keyword>
<feature type="transmembrane region" description="Helical" evidence="1">
    <location>
        <begin position="517"/>
        <end position="544"/>
    </location>
</feature>
<dbReference type="EMBL" id="ML979136">
    <property type="protein sequence ID" value="KAF1915506.1"/>
    <property type="molecule type" value="Genomic_DNA"/>
</dbReference>
<reference evidence="2" key="1">
    <citation type="journal article" date="2020" name="Stud. Mycol.">
        <title>101 Dothideomycetes genomes: a test case for predicting lifestyles and emergence of pathogens.</title>
        <authorList>
            <person name="Haridas S."/>
            <person name="Albert R."/>
            <person name="Binder M."/>
            <person name="Bloem J."/>
            <person name="Labutti K."/>
            <person name="Salamov A."/>
            <person name="Andreopoulos B."/>
            <person name="Baker S."/>
            <person name="Barry K."/>
            <person name="Bills G."/>
            <person name="Bluhm B."/>
            <person name="Cannon C."/>
            <person name="Castanera R."/>
            <person name="Culley D."/>
            <person name="Daum C."/>
            <person name="Ezra D."/>
            <person name="Gonzalez J."/>
            <person name="Henrissat B."/>
            <person name="Kuo A."/>
            <person name="Liang C."/>
            <person name="Lipzen A."/>
            <person name="Lutzoni F."/>
            <person name="Magnuson J."/>
            <person name="Mondo S."/>
            <person name="Nolan M."/>
            <person name="Ohm R."/>
            <person name="Pangilinan J."/>
            <person name="Park H.-J."/>
            <person name="Ramirez L."/>
            <person name="Alfaro M."/>
            <person name="Sun H."/>
            <person name="Tritt A."/>
            <person name="Yoshinaga Y."/>
            <person name="Zwiers L.-H."/>
            <person name="Turgeon B."/>
            <person name="Goodwin S."/>
            <person name="Spatafora J."/>
            <person name="Crous P."/>
            <person name="Grigoriev I."/>
        </authorList>
    </citation>
    <scope>NUCLEOTIDE SEQUENCE</scope>
    <source>
        <strain evidence="2">HMLAC05119</strain>
    </source>
</reference>
<keyword evidence="3" id="KW-1185">Reference proteome</keyword>